<dbReference type="AlphaFoldDB" id="A0A2L0ESD5"/>
<dbReference type="SMART" id="SM00530">
    <property type="entry name" value="HTH_XRE"/>
    <property type="match status" value="1"/>
</dbReference>
<evidence type="ECO:0000313" key="3">
    <source>
        <dbReference type="Proteomes" id="UP000238348"/>
    </source>
</evidence>
<dbReference type="Gene3D" id="3.40.190.10">
    <property type="entry name" value="Periplasmic binding protein-like II"/>
    <property type="match status" value="1"/>
</dbReference>
<dbReference type="PANTHER" id="PTHR38431">
    <property type="entry name" value="BLL2305 PROTEIN"/>
    <property type="match status" value="1"/>
</dbReference>
<dbReference type="Proteomes" id="UP000238348">
    <property type="component" value="Chromosome"/>
</dbReference>
<dbReference type="EMBL" id="CP012673">
    <property type="protein sequence ID" value="AUX42211.1"/>
    <property type="molecule type" value="Genomic_DNA"/>
</dbReference>
<dbReference type="PROSITE" id="PS50943">
    <property type="entry name" value="HTH_CROC1"/>
    <property type="match status" value="1"/>
</dbReference>
<dbReference type="Pfam" id="PF12727">
    <property type="entry name" value="PBP_like"/>
    <property type="match status" value="1"/>
</dbReference>
<dbReference type="InterPro" id="IPR010982">
    <property type="entry name" value="Lambda_DNA-bd_dom_sf"/>
</dbReference>
<name>A0A2L0ESD5_SORCE</name>
<organism evidence="2 3">
    <name type="scientific">Sorangium cellulosum</name>
    <name type="common">Polyangium cellulosum</name>
    <dbReference type="NCBI Taxonomy" id="56"/>
    <lineage>
        <taxon>Bacteria</taxon>
        <taxon>Pseudomonadati</taxon>
        <taxon>Myxococcota</taxon>
        <taxon>Polyangia</taxon>
        <taxon>Polyangiales</taxon>
        <taxon>Polyangiaceae</taxon>
        <taxon>Sorangium</taxon>
    </lineage>
</organism>
<dbReference type="InterPro" id="IPR001387">
    <property type="entry name" value="Cro/C1-type_HTH"/>
</dbReference>
<dbReference type="Gene3D" id="1.10.260.40">
    <property type="entry name" value="lambda repressor-like DNA-binding domains"/>
    <property type="match status" value="1"/>
</dbReference>
<dbReference type="CDD" id="cd00093">
    <property type="entry name" value="HTH_XRE"/>
    <property type="match status" value="1"/>
</dbReference>
<dbReference type="PANTHER" id="PTHR38431:SF1">
    <property type="entry name" value="BLL2305 PROTEIN"/>
    <property type="match status" value="1"/>
</dbReference>
<dbReference type="Pfam" id="PF01381">
    <property type="entry name" value="HTH_3"/>
    <property type="match status" value="1"/>
</dbReference>
<dbReference type="GO" id="GO:0003677">
    <property type="term" value="F:DNA binding"/>
    <property type="evidence" value="ECO:0007669"/>
    <property type="project" value="InterPro"/>
</dbReference>
<accession>A0A2L0ESD5</accession>
<gene>
    <name evidence="2" type="ORF">SOCE26_036380</name>
</gene>
<feature type="domain" description="HTH cro/C1-type" evidence="1">
    <location>
        <begin position="9"/>
        <end position="63"/>
    </location>
</feature>
<evidence type="ECO:0000313" key="2">
    <source>
        <dbReference type="EMBL" id="AUX42211.1"/>
    </source>
</evidence>
<protein>
    <submittedName>
        <fullName evidence="2">Regulator of molybdate uptake</fullName>
    </submittedName>
</protein>
<reference evidence="2 3" key="1">
    <citation type="submission" date="2015-09" db="EMBL/GenBank/DDBJ databases">
        <title>Sorangium comparison.</title>
        <authorList>
            <person name="Zaburannyi N."/>
            <person name="Bunk B."/>
            <person name="Overmann J."/>
            <person name="Mueller R."/>
        </authorList>
    </citation>
    <scope>NUCLEOTIDE SEQUENCE [LARGE SCALE GENOMIC DNA]</scope>
    <source>
        <strain evidence="2 3">So ce26</strain>
    </source>
</reference>
<dbReference type="InterPro" id="IPR024370">
    <property type="entry name" value="PBP_domain"/>
</dbReference>
<dbReference type="OrthoDB" id="9804758at2"/>
<proteinExistence type="predicted"/>
<evidence type="ECO:0000259" key="1">
    <source>
        <dbReference type="PROSITE" id="PS50943"/>
    </source>
</evidence>
<sequence>MTAAAGNRVRALREQRGLSQVDLAAAASLTRQSVGAIEAGRATPSVLVALRLARALDCRVEDLFEGAAAAERVAVEPESGGSSGRVAIAYIARRWVSYPLDRRGVDLSADALASRSRRGRASVELLRPASDARENVVVMGCAPALGLLADRLNRRRGPGRFLWLARSSTQALEALSRDRTHVAGVHLVDDRTGEENLPDVRRHVGSRSVALVALAHWEAGLLVAPGNPHRIRGVADLDRPGLRIVGREPGSGARRLLDSELRRAGLPASVAAAAAVQASGPLEVAQAIAMGAADVGFATRDAAMAFHIEFVPLAEERFDLALPSDGLDDPRLARLFDAMTSSAFRRELSALGYDVRASGQRVATLNAAP</sequence>
<dbReference type="SUPFAM" id="SSF53850">
    <property type="entry name" value="Periplasmic binding protein-like II"/>
    <property type="match status" value="1"/>
</dbReference>
<dbReference type="RefSeq" id="WP_104981058.1">
    <property type="nucleotide sequence ID" value="NZ_CP012673.1"/>
</dbReference>
<dbReference type="SUPFAM" id="SSF47413">
    <property type="entry name" value="lambda repressor-like DNA-binding domains"/>
    <property type="match status" value="1"/>
</dbReference>